<dbReference type="AlphaFoldDB" id="A0A170ZN93"/>
<evidence type="ECO:0000313" key="1">
    <source>
        <dbReference type="EMBL" id="GAT62851.1"/>
    </source>
</evidence>
<evidence type="ECO:0000313" key="2">
    <source>
        <dbReference type="Proteomes" id="UP000076586"/>
    </source>
</evidence>
<dbReference type="OrthoDB" id="1097916at2"/>
<accession>A0A170ZN93</accession>
<dbReference type="Gene3D" id="3.40.50.150">
    <property type="entry name" value="Vaccinia Virus protein VP39"/>
    <property type="match status" value="1"/>
</dbReference>
<reference evidence="2" key="1">
    <citation type="submission" date="2016-04" db="EMBL/GenBank/DDBJ databases">
        <title>Draft genome sequence of Paludibacter jiangxiensis strain NM7.</title>
        <authorList>
            <person name="Qiu Y."/>
            <person name="Matsuura N."/>
            <person name="Ohashi A."/>
            <person name="Tourlousse M.D."/>
            <person name="Sekiguchi Y."/>
        </authorList>
    </citation>
    <scope>NUCLEOTIDE SEQUENCE [LARGE SCALE GENOMIC DNA]</scope>
    <source>
        <strain evidence="2">NM7</strain>
    </source>
</reference>
<dbReference type="RefSeq" id="WP_068703532.1">
    <property type="nucleotide sequence ID" value="NZ_BDCR01000003.1"/>
</dbReference>
<evidence type="ECO:0008006" key="3">
    <source>
        <dbReference type="Google" id="ProtNLM"/>
    </source>
</evidence>
<reference evidence="2" key="2">
    <citation type="journal article" date="2017" name="Genome Announc.">
        <title>Draft genome sequence of Paludibacter jiangxiensis NM7(T), a propionate-producing fermentative bacterium.</title>
        <authorList>
            <person name="Qiu Y.-L."/>
            <person name="Tourlousse D.M."/>
            <person name="Matsuura N."/>
            <person name="Ohashi A."/>
            <person name="Sekiguchi Y."/>
        </authorList>
    </citation>
    <scope>NUCLEOTIDE SEQUENCE [LARGE SCALE GENOMIC DNA]</scope>
    <source>
        <strain evidence="2">NM7</strain>
    </source>
</reference>
<dbReference type="Proteomes" id="UP000076586">
    <property type="component" value="Unassembled WGS sequence"/>
</dbReference>
<sequence length="329" mass="38067">MTKQLIEDIENDCIHRLLHLDFKSLGINEYNLQYIEEILPQIHYHFRIYKRCINLLTTTRHKYTIVDFGGGHGFLSCFLKILGFNVIYCDNNPLAISTVKKIGSALQIVPDVIIEGSERELTAYCKAQNIVPDYLISVDVIEHIYDLSVFFSVLHDINPKMEMCFTTRANPCNFRYKKRLFKMMDEIERNFFLPMREEHISKQYPELNEEESMMLSVLSRGKTYDDITKIVNEYLSNGHLPQEPTSHNTCDPNSGSWIERILPLNTYKAIISNSGFDVSFSNGFYAINQQGYVKKALLYAMNRGLQHGGKPARIFAPFIILKIKSKRAL</sequence>
<gene>
    <name evidence="1" type="ORF">PJIAN_3162</name>
</gene>
<dbReference type="EMBL" id="BDCR01000003">
    <property type="protein sequence ID" value="GAT62851.1"/>
    <property type="molecule type" value="Genomic_DNA"/>
</dbReference>
<dbReference type="InterPro" id="IPR029063">
    <property type="entry name" value="SAM-dependent_MTases_sf"/>
</dbReference>
<dbReference type="SUPFAM" id="SSF53335">
    <property type="entry name" value="S-adenosyl-L-methionine-dependent methyltransferases"/>
    <property type="match status" value="1"/>
</dbReference>
<name>A0A170ZN93_9BACT</name>
<comment type="caution">
    <text evidence="1">The sequence shown here is derived from an EMBL/GenBank/DDBJ whole genome shotgun (WGS) entry which is preliminary data.</text>
</comment>
<keyword evidence="2" id="KW-1185">Reference proteome</keyword>
<dbReference type="STRING" id="681398.PJIAN_3162"/>
<proteinExistence type="predicted"/>
<protein>
    <recommendedName>
        <fullName evidence="3">Methyltransferase domain-containing protein</fullName>
    </recommendedName>
</protein>
<organism evidence="1 2">
    <name type="scientific">Paludibacter jiangxiensis</name>
    <dbReference type="NCBI Taxonomy" id="681398"/>
    <lineage>
        <taxon>Bacteria</taxon>
        <taxon>Pseudomonadati</taxon>
        <taxon>Bacteroidota</taxon>
        <taxon>Bacteroidia</taxon>
        <taxon>Bacteroidales</taxon>
        <taxon>Paludibacteraceae</taxon>
        <taxon>Paludibacter</taxon>
    </lineage>
</organism>